<dbReference type="SUPFAM" id="SSF54523">
    <property type="entry name" value="Pili subunits"/>
    <property type="match status" value="1"/>
</dbReference>
<gene>
    <name evidence="4" type="ORF">LOC71_03260</name>
</gene>
<keyword evidence="2" id="KW-1133">Transmembrane helix</keyword>
<feature type="region of interest" description="Disordered" evidence="1">
    <location>
        <begin position="246"/>
        <end position="268"/>
    </location>
</feature>
<feature type="transmembrane region" description="Helical" evidence="2">
    <location>
        <begin position="20"/>
        <end position="38"/>
    </location>
</feature>
<evidence type="ECO:0000313" key="4">
    <source>
        <dbReference type="EMBL" id="MCC9641279.1"/>
    </source>
</evidence>
<dbReference type="NCBIfam" id="TIGR04294">
    <property type="entry name" value="pre_pil_HX9DG"/>
    <property type="match status" value="1"/>
</dbReference>
<feature type="compositionally biased region" description="Basic and acidic residues" evidence="1">
    <location>
        <begin position="246"/>
        <end position="258"/>
    </location>
</feature>
<dbReference type="EMBL" id="JAJKFW010000006">
    <property type="protein sequence ID" value="MCC9641279.1"/>
    <property type="molecule type" value="Genomic_DNA"/>
</dbReference>
<dbReference type="NCBIfam" id="TIGR02532">
    <property type="entry name" value="IV_pilin_GFxxxE"/>
    <property type="match status" value="1"/>
</dbReference>
<dbReference type="InterPro" id="IPR045584">
    <property type="entry name" value="Pilin-like"/>
</dbReference>
<dbReference type="Pfam" id="PF07963">
    <property type="entry name" value="N_methyl"/>
    <property type="match status" value="1"/>
</dbReference>
<dbReference type="RefSeq" id="WP_230255340.1">
    <property type="nucleotide sequence ID" value="NZ_JAJKFV010000029.1"/>
</dbReference>
<dbReference type="Proteomes" id="UP001430306">
    <property type="component" value="Unassembled WGS sequence"/>
</dbReference>
<evidence type="ECO:0000256" key="2">
    <source>
        <dbReference type="SAM" id="Phobius"/>
    </source>
</evidence>
<organism evidence="4 5">
    <name type="scientific">Rhodopirellula halodulae</name>
    <dbReference type="NCBI Taxonomy" id="2894198"/>
    <lineage>
        <taxon>Bacteria</taxon>
        <taxon>Pseudomonadati</taxon>
        <taxon>Planctomycetota</taxon>
        <taxon>Planctomycetia</taxon>
        <taxon>Pirellulales</taxon>
        <taxon>Pirellulaceae</taxon>
        <taxon>Rhodopirellula</taxon>
    </lineage>
</organism>
<dbReference type="Pfam" id="PF07596">
    <property type="entry name" value="SBP_bac_10"/>
    <property type="match status" value="1"/>
</dbReference>
<dbReference type="InterPro" id="IPR011453">
    <property type="entry name" value="DUF1559"/>
</dbReference>
<dbReference type="PANTHER" id="PTHR30093:SF2">
    <property type="entry name" value="TYPE II SECRETION SYSTEM PROTEIN H"/>
    <property type="match status" value="1"/>
</dbReference>
<proteinExistence type="predicted"/>
<dbReference type="InterPro" id="IPR027558">
    <property type="entry name" value="Pre_pil_HX9DG_C"/>
</dbReference>
<comment type="caution">
    <text evidence="4">The sequence shown here is derived from an EMBL/GenBank/DDBJ whole genome shotgun (WGS) entry which is preliminary data.</text>
</comment>
<protein>
    <submittedName>
        <fullName evidence="4">DUF1559 domain-containing protein</fullName>
    </submittedName>
</protein>
<feature type="domain" description="DUF1559" evidence="3">
    <location>
        <begin position="39"/>
        <end position="335"/>
    </location>
</feature>
<dbReference type="InterPro" id="IPR012902">
    <property type="entry name" value="N_methyl_site"/>
</dbReference>
<keyword evidence="5" id="KW-1185">Reference proteome</keyword>
<dbReference type="PANTHER" id="PTHR30093">
    <property type="entry name" value="GENERAL SECRETION PATHWAY PROTEIN G"/>
    <property type="match status" value="1"/>
</dbReference>
<keyword evidence="2" id="KW-0472">Membrane</keyword>
<dbReference type="Gene3D" id="3.30.700.10">
    <property type="entry name" value="Glycoprotein, Type 4 Pilin"/>
    <property type="match status" value="1"/>
</dbReference>
<keyword evidence="2" id="KW-0812">Transmembrane</keyword>
<sequence length="355" mass="39065">MHRSTPVRNHRSSGFTLVELLVVIAIIGVMVGLLLPAVQAAREAARRMQCSNNMKQLGLAIHNYHSTFKMFPANIGSQTTAGSPYRGASWLVQILPQMEQSPLYERLTFVGTDFSTQDQVNLNWEVLDQAIVPGFNCPSNVLPNYRDNNANGLTQAIGAPDSYTTQVVDYVGVAGYYYTPGKRQGDAGWQPGSRSDGSRNVWTGYGWMQDAGIIGINNSKYRNPKFASILDGTSQTIAIGEHSAEMPHADGTRTDSRPSSHAGGAWNAGPSQHGWLGWTANITVPRWPINSIYSGNYTQLYGYTLHNGFRSNHVGGAMFTMGDGAVRFITDSIDFDDVFMAMNGRNDRFVYEQDF</sequence>
<dbReference type="PROSITE" id="PS00409">
    <property type="entry name" value="PROKAR_NTER_METHYL"/>
    <property type="match status" value="1"/>
</dbReference>
<evidence type="ECO:0000259" key="3">
    <source>
        <dbReference type="Pfam" id="PF07596"/>
    </source>
</evidence>
<name>A0ABS8NCL9_9BACT</name>
<accession>A0ABS8NCL9</accession>
<evidence type="ECO:0000256" key="1">
    <source>
        <dbReference type="SAM" id="MobiDB-lite"/>
    </source>
</evidence>
<reference evidence="4" key="1">
    <citation type="submission" date="2021-11" db="EMBL/GenBank/DDBJ databases">
        <title>Genome sequence.</title>
        <authorList>
            <person name="Sun Q."/>
        </authorList>
    </citation>
    <scope>NUCLEOTIDE SEQUENCE</scope>
    <source>
        <strain evidence="4">JC740</strain>
    </source>
</reference>
<evidence type="ECO:0000313" key="5">
    <source>
        <dbReference type="Proteomes" id="UP001430306"/>
    </source>
</evidence>